<dbReference type="RefSeq" id="WP_152573336.1">
    <property type="nucleotide sequence ID" value="NZ_VIKU02000001.1"/>
</dbReference>
<organism evidence="1 2">
    <name type="scientific">Pelagihabitans pacificus</name>
    <dbReference type="NCBI Taxonomy" id="2696054"/>
    <lineage>
        <taxon>Bacteria</taxon>
        <taxon>Pseudomonadati</taxon>
        <taxon>Bacteroidota</taxon>
        <taxon>Flavobacteriia</taxon>
        <taxon>Flavobacteriales</taxon>
        <taxon>Flavobacteriaceae</taxon>
        <taxon>Pelagihabitans</taxon>
    </lineage>
</organism>
<dbReference type="Proteomes" id="UP000707206">
    <property type="component" value="Unassembled WGS sequence"/>
</dbReference>
<comment type="caution">
    <text evidence="1">The sequence shown here is derived from an EMBL/GenBank/DDBJ whole genome shotgun (WGS) entry which is preliminary data.</text>
</comment>
<evidence type="ECO:0000313" key="2">
    <source>
        <dbReference type="Proteomes" id="UP000707206"/>
    </source>
</evidence>
<gene>
    <name evidence="1" type="ORF">FK220_005945</name>
</gene>
<dbReference type="AlphaFoldDB" id="A0A967AWH6"/>
<proteinExistence type="predicted"/>
<dbReference type="EMBL" id="VIKU02000001">
    <property type="protein sequence ID" value="NHF58872.1"/>
    <property type="molecule type" value="Genomic_DNA"/>
</dbReference>
<keyword evidence="2" id="KW-1185">Reference proteome</keyword>
<reference evidence="1" key="1">
    <citation type="submission" date="2019-07" db="EMBL/GenBank/DDBJ databases">
        <authorList>
            <person name="De-Chao Zhang Q."/>
        </authorList>
    </citation>
    <scope>NUCLEOTIDE SEQUENCE</scope>
    <source>
        <strain evidence="1">TP-CH-4</strain>
    </source>
</reference>
<sequence length="99" mass="11299">MKAFFLLLVSFLLVTAILTPSITTLIGADNDTPLVMDFSEEENKQGEKKEISEKDLFFHLNFIAVSSRHWQKPNSSSYYLEVDYSHSVDVFLPPPKFLA</sequence>
<accession>A0A967AWH6</accession>
<protein>
    <submittedName>
        <fullName evidence="1">Uncharacterized protein</fullName>
    </submittedName>
</protein>
<evidence type="ECO:0000313" key="1">
    <source>
        <dbReference type="EMBL" id="NHF58872.1"/>
    </source>
</evidence>
<name>A0A967AWH6_9FLAO</name>
<reference evidence="1" key="2">
    <citation type="submission" date="2020-03" db="EMBL/GenBank/DDBJ databases">
        <title>Flavobacteriaceae bacterium strain TP-CH-4, a member of the family Flavobacteriaceae isolated from a deep-sea seamount.</title>
        <authorList>
            <person name="Zhang D.-C."/>
        </authorList>
    </citation>
    <scope>NUCLEOTIDE SEQUENCE</scope>
    <source>
        <strain evidence="1">TP-CH-4</strain>
    </source>
</reference>